<proteinExistence type="inferred from homology"/>
<dbReference type="EMBL" id="WOFE01000015">
    <property type="protein sequence ID" value="MBM5572997.1"/>
    <property type="molecule type" value="Genomic_DNA"/>
</dbReference>
<organism evidence="6 7">
    <name type="scientific">Deefgea chitinilytica</name>
    <dbReference type="NCBI Taxonomy" id="570276"/>
    <lineage>
        <taxon>Bacteria</taxon>
        <taxon>Pseudomonadati</taxon>
        <taxon>Pseudomonadota</taxon>
        <taxon>Betaproteobacteria</taxon>
        <taxon>Neisseriales</taxon>
        <taxon>Chitinibacteraceae</taxon>
        <taxon>Deefgea</taxon>
    </lineage>
</organism>
<dbReference type="SUPFAM" id="SSF51197">
    <property type="entry name" value="Clavaminate synthase-like"/>
    <property type="match status" value="1"/>
</dbReference>
<evidence type="ECO:0000256" key="2">
    <source>
        <dbReference type="ARBA" id="ARBA00022723"/>
    </source>
</evidence>
<dbReference type="RefSeq" id="WP_203572324.1">
    <property type="nucleotide sequence ID" value="NZ_WOFE01000015.1"/>
</dbReference>
<keyword evidence="3" id="KW-0560">Oxidoreductase</keyword>
<dbReference type="Proteomes" id="UP001195660">
    <property type="component" value="Unassembled WGS sequence"/>
</dbReference>
<evidence type="ECO:0000313" key="7">
    <source>
        <dbReference type="Proteomes" id="UP001195660"/>
    </source>
</evidence>
<dbReference type="InterPro" id="IPR042098">
    <property type="entry name" value="TauD-like_sf"/>
</dbReference>
<protein>
    <recommendedName>
        <fullName evidence="5">TauD/TfdA-like domain-containing protein</fullName>
    </recommendedName>
</protein>
<dbReference type="PIRSF" id="PIRSF019543">
    <property type="entry name" value="Clavaminate_syn"/>
    <property type="match status" value="1"/>
</dbReference>
<dbReference type="Pfam" id="PF02668">
    <property type="entry name" value="TauD"/>
    <property type="match status" value="1"/>
</dbReference>
<comment type="caution">
    <text evidence="6">The sequence shown here is derived from an EMBL/GenBank/DDBJ whole genome shotgun (WGS) entry which is preliminary data.</text>
</comment>
<keyword evidence="4" id="KW-0408">Iron</keyword>
<evidence type="ECO:0000256" key="1">
    <source>
        <dbReference type="ARBA" id="ARBA00008425"/>
    </source>
</evidence>
<feature type="domain" description="TauD/TfdA-like" evidence="5">
    <location>
        <begin position="256"/>
        <end position="318"/>
    </location>
</feature>
<dbReference type="InterPro" id="IPR003819">
    <property type="entry name" value="TauD/TfdA-like"/>
</dbReference>
<evidence type="ECO:0000256" key="4">
    <source>
        <dbReference type="ARBA" id="ARBA00023004"/>
    </source>
</evidence>
<evidence type="ECO:0000256" key="3">
    <source>
        <dbReference type="ARBA" id="ARBA00023002"/>
    </source>
</evidence>
<evidence type="ECO:0000313" key="6">
    <source>
        <dbReference type="EMBL" id="MBM5572997.1"/>
    </source>
</evidence>
<name>A0ABS2CFX7_9NEIS</name>
<keyword evidence="2" id="KW-0479">Metal-binding</keyword>
<accession>A0ABS2CFX7</accession>
<sequence length="340" mass="37903">MINSLNNQEPKQTDIVELRLSWVTAMAWQTLLLNNQVAENCFSSKMPYLGEQAKEILPIPIVEALQEFRENPNQSVLILRNCPIDRILPPTPYSGKLSPAQSPISCLVNSSLYQLMGIEPIVYEGENDGNLFRHVVPARSAVFSKSSHGSRARFGYHVDNPDLALTSEPLGNLSACPEYLSLFGMRCDPNVSTTLVLTRQILEKLPENVIDILASPRFTICRPASFGSAKKTMGLPLIAKGNKGQWLSRFDTENTYAEDQEADKALEILRSTLSSQEYDIKLLLLPGDFLIFKNQQILHARDAFTPLNDGVDRWLIRVFGIGDQSRVIPTSAARPFEVSA</sequence>
<keyword evidence="7" id="KW-1185">Reference proteome</keyword>
<gene>
    <name evidence="6" type="ORF">GM173_15605</name>
</gene>
<comment type="similarity">
    <text evidence="1">Belongs to the clavaminate synthase family.</text>
</comment>
<dbReference type="Gene3D" id="3.60.130.10">
    <property type="entry name" value="Clavaminate synthase-like"/>
    <property type="match status" value="1"/>
</dbReference>
<reference evidence="6 7" key="1">
    <citation type="submission" date="2019-11" db="EMBL/GenBank/DDBJ databases">
        <title>Novel Deefgea species.</title>
        <authorList>
            <person name="Han J.-H."/>
        </authorList>
    </citation>
    <scope>NUCLEOTIDE SEQUENCE [LARGE SCALE GENOMIC DNA]</scope>
    <source>
        <strain evidence="6 7">LMG 24817</strain>
    </source>
</reference>
<dbReference type="InterPro" id="IPR014503">
    <property type="entry name" value="Clavaminate_syn-like"/>
</dbReference>
<evidence type="ECO:0000259" key="5">
    <source>
        <dbReference type="Pfam" id="PF02668"/>
    </source>
</evidence>